<dbReference type="InterPro" id="IPR036523">
    <property type="entry name" value="SurE-like_sf"/>
</dbReference>
<accession>A0A381V1B5</accession>
<dbReference type="PANTHER" id="PTHR30457:SF12">
    <property type="entry name" value="5'_3'-NUCLEOTIDASE SURE"/>
    <property type="match status" value="1"/>
</dbReference>
<dbReference type="PANTHER" id="PTHR30457">
    <property type="entry name" value="5'-NUCLEOTIDASE SURE"/>
    <property type="match status" value="1"/>
</dbReference>
<evidence type="ECO:0000256" key="2">
    <source>
        <dbReference type="ARBA" id="ARBA00022490"/>
    </source>
</evidence>
<evidence type="ECO:0000256" key="5">
    <source>
        <dbReference type="ARBA" id="ARBA00022801"/>
    </source>
</evidence>
<dbReference type="SUPFAM" id="SSF64167">
    <property type="entry name" value="SurE-like"/>
    <property type="match status" value="1"/>
</dbReference>
<dbReference type="GO" id="GO:0004309">
    <property type="term" value="F:exopolyphosphatase activity"/>
    <property type="evidence" value="ECO:0007669"/>
    <property type="project" value="TreeGrafter"/>
</dbReference>
<sequence>MEILVTNDDGINSPAINKLAEVLKQYGNVTVVAPDRDQSGKGPSVTLRDVLRYNQVNINVDKVNAYAVEGTPSDCVILANKEINPKGFDYIFSGINYGANMGSDLLISGTAGAAIHGYLSGTLSVALSIASLDAVRTDITSSINYSSKICEFLIKNNIKEPQLLNVNFPNLPSDQIKGTKSTYIGPRVEDEILLKESRARGDYYWLRLDLKDNIEFPKDTDMKAIQDGYISISQVDINLNPGGSDNTDNNKYIVNQLTEYLNK</sequence>
<dbReference type="GO" id="GO:0000166">
    <property type="term" value="F:nucleotide binding"/>
    <property type="evidence" value="ECO:0007669"/>
    <property type="project" value="UniProtKB-KW"/>
</dbReference>
<dbReference type="InterPro" id="IPR030048">
    <property type="entry name" value="SurE"/>
</dbReference>
<reference evidence="7" key="1">
    <citation type="submission" date="2018-05" db="EMBL/GenBank/DDBJ databases">
        <authorList>
            <person name="Lanie J.A."/>
            <person name="Ng W.-L."/>
            <person name="Kazmierczak K.M."/>
            <person name="Andrzejewski T.M."/>
            <person name="Davidsen T.M."/>
            <person name="Wayne K.J."/>
            <person name="Tettelin H."/>
            <person name="Glass J.I."/>
            <person name="Rusch D."/>
            <person name="Podicherti R."/>
            <person name="Tsui H.-C.T."/>
            <person name="Winkler M.E."/>
        </authorList>
    </citation>
    <scope>NUCLEOTIDE SEQUENCE</scope>
</reference>
<dbReference type="HAMAP" id="MF_00060">
    <property type="entry name" value="SurE"/>
    <property type="match status" value="1"/>
</dbReference>
<feature type="domain" description="Survival protein SurE-like phosphatase/nucleotidase" evidence="6">
    <location>
        <begin position="3"/>
        <end position="187"/>
    </location>
</feature>
<dbReference type="GO" id="GO:0008253">
    <property type="term" value="F:5'-nucleotidase activity"/>
    <property type="evidence" value="ECO:0007669"/>
    <property type="project" value="TreeGrafter"/>
</dbReference>
<dbReference type="GO" id="GO:0046872">
    <property type="term" value="F:metal ion binding"/>
    <property type="evidence" value="ECO:0007669"/>
    <property type="project" value="UniProtKB-KW"/>
</dbReference>
<evidence type="ECO:0000256" key="1">
    <source>
        <dbReference type="ARBA" id="ARBA00011062"/>
    </source>
</evidence>
<proteinExistence type="inferred from homology"/>
<dbReference type="Pfam" id="PF01975">
    <property type="entry name" value="SurE"/>
    <property type="match status" value="1"/>
</dbReference>
<keyword evidence="5" id="KW-0378">Hydrolase</keyword>
<gene>
    <name evidence="7" type="ORF">METZ01_LOCUS87019</name>
</gene>
<evidence type="ECO:0000256" key="4">
    <source>
        <dbReference type="ARBA" id="ARBA00022741"/>
    </source>
</evidence>
<evidence type="ECO:0000313" key="7">
    <source>
        <dbReference type="EMBL" id="SVA34165.1"/>
    </source>
</evidence>
<organism evidence="7">
    <name type="scientific">marine metagenome</name>
    <dbReference type="NCBI Taxonomy" id="408172"/>
    <lineage>
        <taxon>unclassified sequences</taxon>
        <taxon>metagenomes</taxon>
        <taxon>ecological metagenomes</taxon>
    </lineage>
</organism>
<protein>
    <recommendedName>
        <fullName evidence="6">Survival protein SurE-like phosphatase/nucleotidase domain-containing protein</fullName>
    </recommendedName>
</protein>
<keyword evidence="2" id="KW-0963">Cytoplasm</keyword>
<name>A0A381V1B5_9ZZZZ</name>
<dbReference type="GO" id="GO:0008254">
    <property type="term" value="F:3'-nucleotidase activity"/>
    <property type="evidence" value="ECO:0007669"/>
    <property type="project" value="TreeGrafter"/>
</dbReference>
<dbReference type="InterPro" id="IPR002828">
    <property type="entry name" value="SurE-like_Pase/nucleotidase"/>
</dbReference>
<dbReference type="NCBIfam" id="TIGR00087">
    <property type="entry name" value="surE"/>
    <property type="match status" value="1"/>
</dbReference>
<dbReference type="AlphaFoldDB" id="A0A381V1B5"/>
<evidence type="ECO:0000259" key="6">
    <source>
        <dbReference type="Pfam" id="PF01975"/>
    </source>
</evidence>
<dbReference type="EMBL" id="UINC01007588">
    <property type="protein sequence ID" value="SVA34165.1"/>
    <property type="molecule type" value="Genomic_DNA"/>
</dbReference>
<keyword evidence="4" id="KW-0547">Nucleotide-binding</keyword>
<comment type="similarity">
    <text evidence="1">Belongs to the SurE nucleotidase family.</text>
</comment>
<evidence type="ECO:0000256" key="3">
    <source>
        <dbReference type="ARBA" id="ARBA00022723"/>
    </source>
</evidence>
<keyword evidence="3" id="KW-0479">Metal-binding</keyword>
<dbReference type="Gene3D" id="3.40.1210.10">
    <property type="entry name" value="Survival protein SurE-like phosphatase/nucleotidase"/>
    <property type="match status" value="1"/>
</dbReference>